<organism evidence="2 3">
    <name type="scientific">Blepharisma stoltei</name>
    <dbReference type="NCBI Taxonomy" id="1481888"/>
    <lineage>
        <taxon>Eukaryota</taxon>
        <taxon>Sar</taxon>
        <taxon>Alveolata</taxon>
        <taxon>Ciliophora</taxon>
        <taxon>Postciliodesmatophora</taxon>
        <taxon>Heterotrichea</taxon>
        <taxon>Heterotrichida</taxon>
        <taxon>Blepharismidae</taxon>
        <taxon>Blepharisma</taxon>
    </lineage>
</organism>
<keyword evidence="3" id="KW-1185">Reference proteome</keyword>
<dbReference type="AlphaFoldDB" id="A0AAU9JVI3"/>
<accession>A0AAU9JVI3</accession>
<name>A0AAU9JVI3_9CILI</name>
<feature type="region of interest" description="Disordered" evidence="1">
    <location>
        <begin position="97"/>
        <end position="119"/>
    </location>
</feature>
<evidence type="ECO:0000313" key="2">
    <source>
        <dbReference type="EMBL" id="CAG9329615.1"/>
    </source>
</evidence>
<dbReference type="Proteomes" id="UP001162131">
    <property type="component" value="Unassembled WGS sequence"/>
</dbReference>
<comment type="caution">
    <text evidence="2">The sequence shown here is derived from an EMBL/GenBank/DDBJ whole genome shotgun (WGS) entry which is preliminary data.</text>
</comment>
<gene>
    <name evidence="2" type="ORF">BSTOLATCC_MIC49445</name>
</gene>
<protein>
    <submittedName>
        <fullName evidence="2">Uncharacterized protein</fullName>
    </submittedName>
</protein>
<sequence>MPNFSLLNPKEKLLEPIQETFKYSYKVSVGEKILKLKFKLSIKQEQTDMNLREQTNNEITKFKKFSEETEHLKLMEMERIKLMEKRCLKRNLYEEHGKQEKRKINKLGLGPEIKASKQE</sequence>
<dbReference type="EMBL" id="CAJZBQ010000048">
    <property type="protein sequence ID" value="CAG9329615.1"/>
    <property type="molecule type" value="Genomic_DNA"/>
</dbReference>
<evidence type="ECO:0000256" key="1">
    <source>
        <dbReference type="SAM" id="MobiDB-lite"/>
    </source>
</evidence>
<reference evidence="2" key="1">
    <citation type="submission" date="2021-09" db="EMBL/GenBank/DDBJ databases">
        <authorList>
            <consortium name="AG Swart"/>
            <person name="Singh M."/>
            <person name="Singh A."/>
            <person name="Seah K."/>
            <person name="Emmerich C."/>
        </authorList>
    </citation>
    <scope>NUCLEOTIDE SEQUENCE</scope>
    <source>
        <strain evidence="2">ATCC30299</strain>
    </source>
</reference>
<evidence type="ECO:0000313" key="3">
    <source>
        <dbReference type="Proteomes" id="UP001162131"/>
    </source>
</evidence>
<proteinExistence type="predicted"/>